<sequence>MKVLVVGAAGKTGRAVVAKAVEAGHEVTAFVRTADGYDVPGVRVHAGDARDADVVGAAVAGQDAVIDTVGGKTPYKRTTLETGVAKTIIAAMRLHGVRRLVVTSSVGVGDSIANTPFLVRIVVATFLRASTPDKATMEAAVRESGLDWVITRPAVLTDKPATGRIEVIPSGGPGKARAIPRADLAEFLVARLTGGEHLGTAVTLGGR</sequence>
<dbReference type="PANTHER" id="PTHR43355:SF2">
    <property type="entry name" value="FLAVIN REDUCTASE (NADPH)"/>
    <property type="match status" value="1"/>
</dbReference>
<evidence type="ECO:0000313" key="3">
    <source>
        <dbReference type="Proteomes" id="UP000239494"/>
    </source>
</evidence>
<dbReference type="InterPro" id="IPR016040">
    <property type="entry name" value="NAD(P)-bd_dom"/>
</dbReference>
<dbReference type="Pfam" id="PF13460">
    <property type="entry name" value="NAD_binding_10"/>
    <property type="match status" value="1"/>
</dbReference>
<accession>A0A2T0T6M8</accession>
<protein>
    <submittedName>
        <fullName evidence="2">Putative NADH-flavin reductase</fullName>
    </submittedName>
</protein>
<name>A0A2T0T6M8_9PSEU</name>
<dbReference type="GO" id="GO:0042602">
    <property type="term" value="F:riboflavin reductase (NADPH) activity"/>
    <property type="evidence" value="ECO:0007669"/>
    <property type="project" value="TreeGrafter"/>
</dbReference>
<reference evidence="2 3" key="1">
    <citation type="submission" date="2018-03" db="EMBL/GenBank/DDBJ databases">
        <title>Genomic Encyclopedia of Archaeal and Bacterial Type Strains, Phase II (KMG-II): from individual species to whole genera.</title>
        <authorList>
            <person name="Goeker M."/>
        </authorList>
    </citation>
    <scope>NUCLEOTIDE SEQUENCE [LARGE SCALE GENOMIC DNA]</scope>
    <source>
        <strain evidence="2 3">DSM 44720</strain>
    </source>
</reference>
<dbReference type="InterPro" id="IPR051606">
    <property type="entry name" value="Polyketide_Oxido-like"/>
</dbReference>
<evidence type="ECO:0000313" key="2">
    <source>
        <dbReference type="EMBL" id="PRY41326.1"/>
    </source>
</evidence>
<dbReference type="Gene3D" id="3.40.50.720">
    <property type="entry name" value="NAD(P)-binding Rossmann-like Domain"/>
    <property type="match status" value="1"/>
</dbReference>
<dbReference type="GO" id="GO:0004074">
    <property type="term" value="F:biliverdin reductase [NAD(P)H] activity"/>
    <property type="evidence" value="ECO:0007669"/>
    <property type="project" value="TreeGrafter"/>
</dbReference>
<dbReference type="SUPFAM" id="SSF51735">
    <property type="entry name" value="NAD(P)-binding Rossmann-fold domains"/>
    <property type="match status" value="1"/>
</dbReference>
<dbReference type="EMBL" id="PVTF01000005">
    <property type="protein sequence ID" value="PRY41326.1"/>
    <property type="molecule type" value="Genomic_DNA"/>
</dbReference>
<organism evidence="2 3">
    <name type="scientific">Umezawaea tangerina</name>
    <dbReference type="NCBI Taxonomy" id="84725"/>
    <lineage>
        <taxon>Bacteria</taxon>
        <taxon>Bacillati</taxon>
        <taxon>Actinomycetota</taxon>
        <taxon>Actinomycetes</taxon>
        <taxon>Pseudonocardiales</taxon>
        <taxon>Pseudonocardiaceae</taxon>
        <taxon>Umezawaea</taxon>
    </lineage>
</organism>
<dbReference type="InterPro" id="IPR036291">
    <property type="entry name" value="NAD(P)-bd_dom_sf"/>
</dbReference>
<dbReference type="PANTHER" id="PTHR43355">
    <property type="entry name" value="FLAVIN REDUCTASE (NADPH)"/>
    <property type="match status" value="1"/>
</dbReference>
<feature type="domain" description="NAD(P)-binding" evidence="1">
    <location>
        <begin position="7"/>
        <end position="192"/>
    </location>
</feature>
<comment type="caution">
    <text evidence="2">The sequence shown here is derived from an EMBL/GenBank/DDBJ whole genome shotgun (WGS) entry which is preliminary data.</text>
</comment>
<gene>
    <name evidence="2" type="ORF">CLV43_10584</name>
</gene>
<evidence type="ECO:0000259" key="1">
    <source>
        <dbReference type="Pfam" id="PF13460"/>
    </source>
</evidence>
<keyword evidence="3" id="KW-1185">Reference proteome</keyword>
<dbReference type="AlphaFoldDB" id="A0A2T0T6M8"/>
<dbReference type="RefSeq" id="WP_170155889.1">
    <property type="nucleotide sequence ID" value="NZ_PVTF01000005.1"/>
</dbReference>
<proteinExistence type="predicted"/>
<dbReference type="Proteomes" id="UP000239494">
    <property type="component" value="Unassembled WGS sequence"/>
</dbReference>